<evidence type="ECO:0008006" key="4">
    <source>
        <dbReference type="Google" id="ProtNLM"/>
    </source>
</evidence>
<evidence type="ECO:0000313" key="2">
    <source>
        <dbReference type="EMBL" id="GHO50021.1"/>
    </source>
</evidence>
<accession>A0A8J3MXI4</accession>
<gene>
    <name evidence="2" type="ORF">KSX_81840</name>
</gene>
<dbReference type="Proteomes" id="UP000612362">
    <property type="component" value="Unassembled WGS sequence"/>
</dbReference>
<dbReference type="EMBL" id="BNJF01000007">
    <property type="protein sequence ID" value="GHO50021.1"/>
    <property type="molecule type" value="Genomic_DNA"/>
</dbReference>
<proteinExistence type="predicted"/>
<dbReference type="InterPro" id="IPR018684">
    <property type="entry name" value="DUF2171"/>
</dbReference>
<organism evidence="2 3">
    <name type="scientific">Ktedonospora formicarum</name>
    <dbReference type="NCBI Taxonomy" id="2778364"/>
    <lineage>
        <taxon>Bacteria</taxon>
        <taxon>Bacillati</taxon>
        <taxon>Chloroflexota</taxon>
        <taxon>Ktedonobacteria</taxon>
        <taxon>Ktedonobacterales</taxon>
        <taxon>Ktedonobacteraceae</taxon>
        <taxon>Ktedonospora</taxon>
    </lineage>
</organism>
<dbReference type="RefSeq" id="WP_220199088.1">
    <property type="nucleotide sequence ID" value="NZ_BNJF01000007.1"/>
</dbReference>
<protein>
    <recommendedName>
        <fullName evidence="4">DUF2171 domain-containing protein</fullName>
    </recommendedName>
</protein>
<dbReference type="SUPFAM" id="SSF50346">
    <property type="entry name" value="PRC-barrel domain"/>
    <property type="match status" value="1"/>
</dbReference>
<keyword evidence="3" id="KW-1185">Reference proteome</keyword>
<dbReference type="InterPro" id="IPR011033">
    <property type="entry name" value="PRC_barrel-like_sf"/>
</dbReference>
<name>A0A8J3MXI4_9CHLR</name>
<feature type="region of interest" description="Disordered" evidence="1">
    <location>
        <begin position="85"/>
        <end position="106"/>
    </location>
</feature>
<evidence type="ECO:0000313" key="3">
    <source>
        <dbReference type="Proteomes" id="UP000612362"/>
    </source>
</evidence>
<evidence type="ECO:0000256" key="1">
    <source>
        <dbReference type="SAM" id="MobiDB-lite"/>
    </source>
</evidence>
<comment type="caution">
    <text evidence="2">The sequence shown here is derived from an EMBL/GenBank/DDBJ whole genome shotgun (WGS) entry which is preliminary data.</text>
</comment>
<dbReference type="Pfam" id="PF09939">
    <property type="entry name" value="DUF2171"/>
    <property type="match status" value="1"/>
</dbReference>
<dbReference type="AlphaFoldDB" id="A0A8J3MXI4"/>
<reference evidence="2" key="1">
    <citation type="submission" date="2020-10" db="EMBL/GenBank/DDBJ databases">
        <title>Taxonomic study of unclassified bacteria belonging to the class Ktedonobacteria.</title>
        <authorList>
            <person name="Yabe S."/>
            <person name="Wang C.M."/>
            <person name="Zheng Y."/>
            <person name="Sakai Y."/>
            <person name="Cavaletti L."/>
            <person name="Monciardini P."/>
            <person name="Donadio S."/>
        </authorList>
    </citation>
    <scope>NUCLEOTIDE SEQUENCE</scope>
    <source>
        <strain evidence="2">SOSP1-1</strain>
    </source>
</reference>
<sequence length="106" mass="12435">MTQWTPDMIHKGMEVYSSENEDLGHVEEVYEDSFLVQKGLIFHKDRYVPYGTISSINDERVTLMISKAEAKEMHWEERPAKLESDPTQIFYDRGHESPRPLNTPHI</sequence>